<keyword evidence="2" id="KW-1185">Reference proteome</keyword>
<dbReference type="EMBL" id="BMNG01000011">
    <property type="protein sequence ID" value="GGO49693.1"/>
    <property type="molecule type" value="Genomic_DNA"/>
</dbReference>
<organism evidence="1 2">
    <name type="scientific">Streptomyces lasiicapitis</name>
    <dbReference type="NCBI Taxonomy" id="1923961"/>
    <lineage>
        <taxon>Bacteria</taxon>
        <taxon>Bacillati</taxon>
        <taxon>Actinomycetota</taxon>
        <taxon>Actinomycetes</taxon>
        <taxon>Kitasatosporales</taxon>
        <taxon>Streptomycetaceae</taxon>
        <taxon>Streptomyces</taxon>
    </lineage>
</organism>
<proteinExistence type="predicted"/>
<sequence>MVTATPGARTPAVQTLCKFPCIQGELTDCQPNRAQGKAMDEGKSVSVMAADAEAKLRKALDELGINLPGLRLDESRVVPLIVLGACNVHAAKLLGNALVAASDAGRMGRSE</sequence>
<reference evidence="2" key="1">
    <citation type="journal article" date="2019" name="Int. J. Syst. Evol. Microbiol.">
        <title>The Global Catalogue of Microorganisms (GCM) 10K type strain sequencing project: providing services to taxonomists for standard genome sequencing and annotation.</title>
        <authorList>
            <consortium name="The Broad Institute Genomics Platform"/>
            <consortium name="The Broad Institute Genome Sequencing Center for Infectious Disease"/>
            <person name="Wu L."/>
            <person name="Ma J."/>
        </authorList>
    </citation>
    <scope>NUCLEOTIDE SEQUENCE [LARGE SCALE GENOMIC DNA]</scope>
    <source>
        <strain evidence="2">CGMCC 4.7349</strain>
    </source>
</reference>
<protein>
    <submittedName>
        <fullName evidence="1">Uncharacterized protein</fullName>
    </submittedName>
</protein>
<evidence type="ECO:0000313" key="1">
    <source>
        <dbReference type="EMBL" id="GGO49693.1"/>
    </source>
</evidence>
<gene>
    <name evidence="1" type="ORF">GCM10012286_48230</name>
</gene>
<name>A0ABQ2MCD2_9ACTN</name>
<dbReference type="Proteomes" id="UP000656881">
    <property type="component" value="Unassembled WGS sequence"/>
</dbReference>
<evidence type="ECO:0000313" key="2">
    <source>
        <dbReference type="Proteomes" id="UP000656881"/>
    </source>
</evidence>
<comment type="caution">
    <text evidence="1">The sequence shown here is derived from an EMBL/GenBank/DDBJ whole genome shotgun (WGS) entry which is preliminary data.</text>
</comment>
<accession>A0ABQ2MCD2</accession>